<dbReference type="SMART" id="SM00430">
    <property type="entry name" value="HOLI"/>
    <property type="match status" value="1"/>
</dbReference>
<dbReference type="PROSITE" id="PS00031">
    <property type="entry name" value="NUCLEAR_REC_DBD_1"/>
    <property type="match status" value="1"/>
</dbReference>
<evidence type="ECO:0000259" key="12">
    <source>
        <dbReference type="PROSITE" id="PS51030"/>
    </source>
</evidence>
<evidence type="ECO:0000256" key="2">
    <source>
        <dbReference type="ARBA" id="ARBA00022723"/>
    </source>
</evidence>
<dbReference type="Pfam" id="PF00104">
    <property type="entry name" value="Hormone_recep"/>
    <property type="match status" value="1"/>
</dbReference>
<keyword evidence="8 10" id="KW-0675">Receptor</keyword>
<dbReference type="PROSITE" id="PS51843">
    <property type="entry name" value="NR_LBD"/>
    <property type="match status" value="1"/>
</dbReference>
<keyword evidence="6 10" id="KW-0238">DNA-binding</keyword>
<evidence type="ECO:0000256" key="1">
    <source>
        <dbReference type="ARBA" id="ARBA00004123"/>
    </source>
</evidence>
<dbReference type="SUPFAM" id="SSF57716">
    <property type="entry name" value="Glucocorticoid receptor-like (DNA-binding domain)"/>
    <property type="match status" value="1"/>
</dbReference>
<dbReference type="InterPro" id="IPR035500">
    <property type="entry name" value="NHR-like_dom_sf"/>
</dbReference>
<feature type="domain" description="Nuclear receptor" evidence="12">
    <location>
        <begin position="138"/>
        <end position="213"/>
    </location>
</feature>
<keyword evidence="2 10" id="KW-0479">Metal-binding</keyword>
<dbReference type="Gene3D" id="1.10.565.10">
    <property type="entry name" value="Retinoid X Receptor"/>
    <property type="match status" value="1"/>
</dbReference>
<evidence type="ECO:0000256" key="8">
    <source>
        <dbReference type="ARBA" id="ARBA00023170"/>
    </source>
</evidence>
<evidence type="ECO:0000313" key="14">
    <source>
        <dbReference type="EMBL" id="KAJ8044881.1"/>
    </source>
</evidence>
<dbReference type="PRINTS" id="PR00047">
    <property type="entry name" value="STROIDFINGER"/>
</dbReference>
<keyword evidence="7 10" id="KW-0804">Transcription</keyword>
<evidence type="ECO:0000256" key="9">
    <source>
        <dbReference type="ARBA" id="ARBA00023242"/>
    </source>
</evidence>
<feature type="compositionally biased region" description="Low complexity" evidence="11">
    <location>
        <begin position="494"/>
        <end position="522"/>
    </location>
</feature>
<dbReference type="PRINTS" id="PR00398">
    <property type="entry name" value="STRDHORMONER"/>
</dbReference>
<dbReference type="Pfam" id="PF00105">
    <property type="entry name" value="zf-C4"/>
    <property type="match status" value="1"/>
</dbReference>
<feature type="compositionally biased region" description="Low complexity" evidence="11">
    <location>
        <begin position="95"/>
        <end position="104"/>
    </location>
</feature>
<evidence type="ECO:0000313" key="15">
    <source>
        <dbReference type="Proteomes" id="UP001152320"/>
    </source>
</evidence>
<evidence type="ECO:0000256" key="6">
    <source>
        <dbReference type="ARBA" id="ARBA00023125"/>
    </source>
</evidence>
<dbReference type="Proteomes" id="UP001152320">
    <property type="component" value="Chromosome 3"/>
</dbReference>
<evidence type="ECO:0000256" key="11">
    <source>
        <dbReference type="SAM" id="MobiDB-lite"/>
    </source>
</evidence>
<feature type="compositionally biased region" description="Acidic residues" evidence="11">
    <location>
        <begin position="125"/>
        <end position="134"/>
    </location>
</feature>
<evidence type="ECO:0000256" key="10">
    <source>
        <dbReference type="RuleBase" id="RU004334"/>
    </source>
</evidence>
<comment type="caution">
    <text evidence="14">The sequence shown here is derived from an EMBL/GenBank/DDBJ whole genome shotgun (WGS) entry which is preliminary data.</text>
</comment>
<dbReference type="InterPro" id="IPR001628">
    <property type="entry name" value="Znf_hrmn_rcpt"/>
</dbReference>
<dbReference type="GO" id="GO:0043565">
    <property type="term" value="F:sequence-specific DNA binding"/>
    <property type="evidence" value="ECO:0007669"/>
    <property type="project" value="InterPro"/>
</dbReference>
<keyword evidence="9 10" id="KW-0539">Nucleus</keyword>
<dbReference type="EMBL" id="JAIZAY010000003">
    <property type="protein sequence ID" value="KAJ8044881.1"/>
    <property type="molecule type" value="Genomic_DNA"/>
</dbReference>
<keyword evidence="15" id="KW-1185">Reference proteome</keyword>
<feature type="compositionally biased region" description="Basic and acidic residues" evidence="11">
    <location>
        <begin position="14"/>
        <end position="23"/>
    </location>
</feature>
<evidence type="ECO:0000256" key="4">
    <source>
        <dbReference type="ARBA" id="ARBA00022833"/>
    </source>
</evidence>
<dbReference type="GO" id="GO:0005634">
    <property type="term" value="C:nucleus"/>
    <property type="evidence" value="ECO:0007669"/>
    <property type="project" value="UniProtKB-SubCell"/>
</dbReference>
<dbReference type="SMART" id="SM00399">
    <property type="entry name" value="ZnF_C4"/>
    <property type="match status" value="1"/>
</dbReference>
<name>A0A9Q1HH78_HOLLE</name>
<comment type="subcellular location">
    <subcellularLocation>
        <location evidence="1 10">Nucleus</location>
    </subcellularLocation>
</comment>
<feature type="compositionally biased region" description="Low complexity" evidence="11">
    <location>
        <begin position="44"/>
        <end position="60"/>
    </location>
</feature>
<dbReference type="PROSITE" id="PS51030">
    <property type="entry name" value="NUCLEAR_REC_DBD_2"/>
    <property type="match status" value="1"/>
</dbReference>
<dbReference type="InterPro" id="IPR013088">
    <property type="entry name" value="Znf_NHR/GATA"/>
</dbReference>
<evidence type="ECO:0000256" key="7">
    <source>
        <dbReference type="ARBA" id="ARBA00023163"/>
    </source>
</evidence>
<feature type="region of interest" description="Disordered" evidence="11">
    <location>
        <begin position="481"/>
        <end position="529"/>
    </location>
</feature>
<dbReference type="InterPro" id="IPR000536">
    <property type="entry name" value="Nucl_hrmn_rcpt_lig-bd"/>
</dbReference>
<protein>
    <submittedName>
        <fullName evidence="14">Estrogen-related receptor gamma</fullName>
    </submittedName>
</protein>
<sequence length="529" mass="58679">MSSSNVKGTSEAFAVDKEMKSPLRDSASPDSCLPPSSPTKQNTSGGRAKTSASRASKRSAPNTSRIHIKQEENPPFLEHDEKDQFYELTGSHNLTSSTSASSSAPLGTCDSSTAEQGTVLKKEEESDNSSDESQEGSRRLCMVCGDLASGYHYGIASCEACKAFFKRTVQGALKYKCHGKKNCEISKKCRKACQSCRYKKCIRMGMMVSGVRHDRLRGGRQKYRRKPEEKDFAPAPSSKVAKYKRVEELIELLKTIEPVPTQGTLPSKIPELQNKDAMYRVITIGTMLTDKALVSTVAWAKQIPGFKKLPLEDQMILLQENWMEVLLWRICQRSLNDEVGNRAVIADGIYLTREIAQATDCELYFDRGLSLIRKMREIELDYAEFLLIKVIIFLNLAESPKIKDKNTLLRLQNTVFDALHHYTNRKNPGDARRAYRLLTSLPLIRQLATESVELVARGSAENNIPLEQLHREMVECKASGMTSCRGFPSPPTSSIPSTQQPSSSSSSSSVSSMMSSSMSSSLLPPPPPP</sequence>
<dbReference type="GO" id="GO:0003700">
    <property type="term" value="F:DNA-binding transcription factor activity"/>
    <property type="evidence" value="ECO:0007669"/>
    <property type="project" value="InterPro"/>
</dbReference>
<dbReference type="FunFam" id="3.30.50.10:FF:000006">
    <property type="entry name" value="Nuclear receptor subfamily 5 group A member"/>
    <property type="match status" value="1"/>
</dbReference>
<feature type="domain" description="NR LBD" evidence="13">
    <location>
        <begin position="248"/>
        <end position="477"/>
    </location>
</feature>
<accession>A0A9Q1HH78</accession>
<proteinExistence type="inferred from homology"/>
<dbReference type="SUPFAM" id="SSF48508">
    <property type="entry name" value="Nuclear receptor ligand-binding domain"/>
    <property type="match status" value="1"/>
</dbReference>
<dbReference type="Gene3D" id="3.30.50.10">
    <property type="entry name" value="Erythroid Transcription Factor GATA-1, subunit A"/>
    <property type="match status" value="1"/>
</dbReference>
<dbReference type="PANTHER" id="PTHR48092">
    <property type="entry name" value="KNIRPS-RELATED PROTEIN-RELATED"/>
    <property type="match status" value="1"/>
</dbReference>
<dbReference type="AlphaFoldDB" id="A0A9Q1HH78"/>
<comment type="similarity">
    <text evidence="10">Belongs to the nuclear hormone receptor family.</text>
</comment>
<dbReference type="InterPro" id="IPR050200">
    <property type="entry name" value="Nuclear_hormone_rcpt_NR3"/>
</dbReference>
<feature type="region of interest" description="Disordered" evidence="11">
    <location>
        <begin position="1"/>
        <end position="77"/>
    </location>
</feature>
<keyword evidence="4 10" id="KW-0862">Zinc</keyword>
<evidence type="ECO:0000259" key="13">
    <source>
        <dbReference type="PROSITE" id="PS51843"/>
    </source>
</evidence>
<dbReference type="GO" id="GO:0008270">
    <property type="term" value="F:zinc ion binding"/>
    <property type="evidence" value="ECO:0007669"/>
    <property type="project" value="UniProtKB-KW"/>
</dbReference>
<keyword evidence="5 10" id="KW-0805">Transcription regulation</keyword>
<dbReference type="InterPro" id="IPR001723">
    <property type="entry name" value="Nuclear_hrmn_rcpt"/>
</dbReference>
<feature type="region of interest" description="Disordered" evidence="11">
    <location>
        <begin position="92"/>
        <end position="134"/>
    </location>
</feature>
<feature type="compositionally biased region" description="Basic and acidic residues" evidence="11">
    <location>
        <begin position="68"/>
        <end position="77"/>
    </location>
</feature>
<gene>
    <name evidence="14" type="ORF">HOLleu_07764</name>
</gene>
<organism evidence="14 15">
    <name type="scientific">Holothuria leucospilota</name>
    <name type="common">Black long sea cucumber</name>
    <name type="synonym">Mertensiothuria leucospilota</name>
    <dbReference type="NCBI Taxonomy" id="206669"/>
    <lineage>
        <taxon>Eukaryota</taxon>
        <taxon>Metazoa</taxon>
        <taxon>Echinodermata</taxon>
        <taxon>Eleutherozoa</taxon>
        <taxon>Echinozoa</taxon>
        <taxon>Holothuroidea</taxon>
        <taxon>Aspidochirotacea</taxon>
        <taxon>Aspidochirotida</taxon>
        <taxon>Holothuriidae</taxon>
        <taxon>Holothuria</taxon>
    </lineage>
</organism>
<reference evidence="14" key="1">
    <citation type="submission" date="2021-10" db="EMBL/GenBank/DDBJ databases">
        <title>Tropical sea cucumber genome reveals ecological adaptation and Cuvierian tubules defense mechanism.</title>
        <authorList>
            <person name="Chen T."/>
        </authorList>
    </citation>
    <scope>NUCLEOTIDE SEQUENCE</scope>
    <source>
        <strain evidence="14">Nanhai2018</strain>
        <tissue evidence="14">Muscle</tissue>
    </source>
</reference>
<evidence type="ECO:0000256" key="5">
    <source>
        <dbReference type="ARBA" id="ARBA00023015"/>
    </source>
</evidence>
<evidence type="ECO:0000256" key="3">
    <source>
        <dbReference type="ARBA" id="ARBA00022771"/>
    </source>
</evidence>
<dbReference type="OrthoDB" id="5799427at2759"/>
<keyword evidence="3 10" id="KW-0863">Zinc-finger</keyword>